<keyword evidence="3" id="KW-1185">Reference proteome</keyword>
<name>A0A9W8I8I4_9FUNG</name>
<proteinExistence type="predicted"/>
<sequence>MSRPKISVGISETTNPFYAMLERSASPHSPSSSESSAATEMNTDADAGVTSEYLWKPPPPDPKYWDHIAKAQRIRSDVSELKQSLKHKQQGSEEFSRISRELRARERKLMRFIDHHVLNYDDVLLGKHRAGSNAKTVINRNVELGTISPPISPNIGPNRPLPPLPPGAEQQKKALMASPLPPTPPELAAAQSRQRSGSALDSQGFINSYKKNAQLATSSEETSAGREKPRGRLLWAGIFGSKNVKPVATGGARRRSGSAEGAQLKQSPRLATMASVPSLAQTGRNGTTRSVYAL</sequence>
<accession>A0A9W8I8I4</accession>
<feature type="compositionally biased region" description="Low complexity" evidence="1">
    <location>
        <begin position="147"/>
        <end position="158"/>
    </location>
</feature>
<evidence type="ECO:0000256" key="1">
    <source>
        <dbReference type="SAM" id="MobiDB-lite"/>
    </source>
</evidence>
<dbReference type="Proteomes" id="UP001139887">
    <property type="component" value="Unassembled WGS sequence"/>
</dbReference>
<dbReference type="AlphaFoldDB" id="A0A9W8I8I4"/>
<feature type="compositionally biased region" description="Low complexity" evidence="1">
    <location>
        <begin position="24"/>
        <end position="38"/>
    </location>
</feature>
<feature type="region of interest" description="Disordered" evidence="1">
    <location>
        <begin position="147"/>
        <end position="203"/>
    </location>
</feature>
<reference evidence="2" key="1">
    <citation type="submission" date="2022-07" db="EMBL/GenBank/DDBJ databases">
        <title>Phylogenomic reconstructions and comparative analyses of Kickxellomycotina fungi.</title>
        <authorList>
            <person name="Reynolds N.K."/>
            <person name="Stajich J.E."/>
            <person name="Barry K."/>
            <person name="Grigoriev I.V."/>
            <person name="Crous P."/>
            <person name="Smith M.E."/>
        </authorList>
    </citation>
    <scope>NUCLEOTIDE SEQUENCE</scope>
    <source>
        <strain evidence="2">NRRL 1566</strain>
    </source>
</reference>
<evidence type="ECO:0000313" key="2">
    <source>
        <dbReference type="EMBL" id="KAJ2850661.1"/>
    </source>
</evidence>
<dbReference type="EMBL" id="JANBUW010000026">
    <property type="protein sequence ID" value="KAJ2850661.1"/>
    <property type="molecule type" value="Genomic_DNA"/>
</dbReference>
<organism evidence="2 3">
    <name type="scientific">Coemansia brasiliensis</name>
    <dbReference type="NCBI Taxonomy" id="2650707"/>
    <lineage>
        <taxon>Eukaryota</taxon>
        <taxon>Fungi</taxon>
        <taxon>Fungi incertae sedis</taxon>
        <taxon>Zoopagomycota</taxon>
        <taxon>Kickxellomycotina</taxon>
        <taxon>Kickxellomycetes</taxon>
        <taxon>Kickxellales</taxon>
        <taxon>Kickxellaceae</taxon>
        <taxon>Coemansia</taxon>
    </lineage>
</organism>
<gene>
    <name evidence="2" type="ORF">IWW36_001705</name>
</gene>
<comment type="caution">
    <text evidence="2">The sequence shown here is derived from an EMBL/GenBank/DDBJ whole genome shotgun (WGS) entry which is preliminary data.</text>
</comment>
<evidence type="ECO:0000313" key="3">
    <source>
        <dbReference type="Proteomes" id="UP001139887"/>
    </source>
</evidence>
<feature type="compositionally biased region" description="Polar residues" evidence="1">
    <location>
        <begin position="278"/>
        <end position="294"/>
    </location>
</feature>
<feature type="region of interest" description="Disordered" evidence="1">
    <location>
        <begin position="19"/>
        <end position="43"/>
    </location>
</feature>
<dbReference type="OrthoDB" id="5572164at2759"/>
<protein>
    <submittedName>
        <fullName evidence="2">Uncharacterized protein</fullName>
    </submittedName>
</protein>
<feature type="region of interest" description="Disordered" evidence="1">
    <location>
        <begin position="245"/>
        <end position="294"/>
    </location>
</feature>
<feature type="compositionally biased region" description="Low complexity" evidence="1">
    <location>
        <begin position="186"/>
        <end position="199"/>
    </location>
</feature>